<dbReference type="InterPro" id="IPR003618">
    <property type="entry name" value="TFIIS_cen_dom"/>
</dbReference>
<evidence type="ECO:0000256" key="7">
    <source>
        <dbReference type="PROSITE-ProRule" id="PRU00649"/>
    </source>
</evidence>
<dbReference type="SUPFAM" id="SSF47676">
    <property type="entry name" value="Conserved domain common to transcription factors TFIIS, elongin A, CRSP70"/>
    <property type="match status" value="1"/>
</dbReference>
<dbReference type="GO" id="GO:0006362">
    <property type="term" value="P:transcription elongation by RNA polymerase I"/>
    <property type="evidence" value="ECO:0007669"/>
    <property type="project" value="TreeGrafter"/>
</dbReference>
<dbReference type="SMART" id="SM00509">
    <property type="entry name" value="TFS2N"/>
    <property type="match status" value="1"/>
</dbReference>
<dbReference type="EMBL" id="CAVMBE010000069">
    <property type="protein sequence ID" value="CAK4032734.1"/>
    <property type="molecule type" value="Genomic_DNA"/>
</dbReference>
<dbReference type="Proteomes" id="UP001296104">
    <property type="component" value="Unassembled WGS sequence"/>
</dbReference>
<proteinExistence type="inferred from homology"/>
<dbReference type="InterPro" id="IPR035100">
    <property type="entry name" value="TF_IIS-typ"/>
</dbReference>
<feature type="compositionally biased region" description="Polar residues" evidence="10">
    <location>
        <begin position="1"/>
        <end position="10"/>
    </location>
</feature>
<evidence type="ECO:0000259" key="11">
    <source>
        <dbReference type="PROSITE" id="PS51133"/>
    </source>
</evidence>
<keyword evidence="3 6" id="KW-0863">Zinc-finger</keyword>
<dbReference type="PROSITE" id="PS00466">
    <property type="entry name" value="ZF_TFIIS_1"/>
    <property type="match status" value="1"/>
</dbReference>
<evidence type="ECO:0000259" key="12">
    <source>
        <dbReference type="PROSITE" id="PS51319"/>
    </source>
</evidence>
<dbReference type="InterPro" id="IPR035441">
    <property type="entry name" value="TFIIS/LEDGF_dom_sf"/>
</dbReference>
<dbReference type="PROSITE" id="PS51319">
    <property type="entry name" value="TFIIS_N"/>
    <property type="match status" value="1"/>
</dbReference>
<feature type="region of interest" description="Disordered" evidence="10">
    <location>
        <begin position="1"/>
        <end position="22"/>
    </location>
</feature>
<keyword evidence="5 7" id="KW-0539">Nucleus</keyword>
<evidence type="ECO:0000256" key="8">
    <source>
        <dbReference type="RuleBase" id="RU368078"/>
    </source>
</evidence>
<dbReference type="InterPro" id="IPR003617">
    <property type="entry name" value="TFIIS/CRSP70_N_sub"/>
</dbReference>
<comment type="caution">
    <text evidence="14">The sequence shown here is derived from an EMBL/GenBank/DDBJ whole genome shotgun (WGS) entry which is preliminary data.</text>
</comment>
<dbReference type="InterPro" id="IPR001222">
    <property type="entry name" value="Znf_TFIIS"/>
</dbReference>
<feature type="domain" description="TFIIS central" evidence="13">
    <location>
        <begin position="155"/>
        <end position="270"/>
    </location>
</feature>
<dbReference type="CDD" id="cd13749">
    <property type="entry name" value="Zn-ribbon_TFIIS"/>
    <property type="match status" value="1"/>
</dbReference>
<sequence>MDAKTLSETGKQIHKASESGDPGATILALLKPLENFTATEDLLRQSKIGIYVTKLRQNKDPQVQQEAARLVNRWKQEVNSKKKKADGSPAPTNRAVNGAAAHANGRSSGTNSPAPQSSKMEIKKDPGAMRKSTVDPEKRNTNTDTVDYKLTGDATRDGCLKLMYDGIAFMSQEPPEAVLDVAQKVEYAAFTHFKQKTSPEYKTKMRSLFQNLKMKGNTLLRKDVFSMKIQPNKFVTMTSDELKSEEKRAQDAALEKENMNKAMTAVEEKAISTTFTCSKCKQSKVAYTQAQTRSADEPLTTFCECTVCGNKWKFS</sequence>
<feature type="domain" description="TFIIS-type" evidence="11">
    <location>
        <begin position="273"/>
        <end position="313"/>
    </location>
</feature>
<dbReference type="GO" id="GO:0000977">
    <property type="term" value="F:RNA polymerase II transcription regulatory region sequence-specific DNA binding"/>
    <property type="evidence" value="ECO:0007669"/>
    <property type="project" value="TreeGrafter"/>
</dbReference>
<feature type="region of interest" description="Disordered" evidence="10">
    <location>
        <begin position="73"/>
        <end position="146"/>
    </location>
</feature>
<keyword evidence="8" id="KW-0238">DNA-binding</keyword>
<comment type="function">
    <text evidence="8">Necessary for efficient RNA polymerase II transcription elongation past template-encoded arresting sites.</text>
</comment>
<dbReference type="PANTHER" id="PTHR11477:SF0">
    <property type="entry name" value="IP08861P-RELATED"/>
    <property type="match status" value="1"/>
</dbReference>
<keyword evidence="15" id="KW-1185">Reference proteome</keyword>
<dbReference type="Gene3D" id="1.10.472.30">
    <property type="entry name" value="Transcription elongation factor S-II, central domain"/>
    <property type="match status" value="1"/>
</dbReference>
<evidence type="ECO:0000256" key="5">
    <source>
        <dbReference type="ARBA" id="ARBA00023242"/>
    </source>
</evidence>
<evidence type="ECO:0000313" key="15">
    <source>
        <dbReference type="Proteomes" id="UP001296104"/>
    </source>
</evidence>
<dbReference type="PROSITE" id="PS51133">
    <property type="entry name" value="ZF_TFIIS_2"/>
    <property type="match status" value="1"/>
</dbReference>
<reference evidence="14" key="1">
    <citation type="submission" date="2023-11" db="EMBL/GenBank/DDBJ databases">
        <authorList>
            <person name="Alioto T."/>
            <person name="Alioto T."/>
            <person name="Gomez Garrido J."/>
        </authorList>
    </citation>
    <scope>NUCLEOTIDE SEQUENCE</scope>
</reference>
<dbReference type="InterPro" id="IPR036575">
    <property type="entry name" value="TFIIS_cen_dom_sf"/>
</dbReference>
<dbReference type="SUPFAM" id="SSF57783">
    <property type="entry name" value="Zinc beta-ribbon"/>
    <property type="match status" value="1"/>
</dbReference>
<feature type="coiled-coil region" evidence="9">
    <location>
        <begin position="242"/>
        <end position="269"/>
    </location>
</feature>
<dbReference type="GO" id="GO:0008270">
    <property type="term" value="F:zinc ion binding"/>
    <property type="evidence" value="ECO:0007669"/>
    <property type="project" value="UniProtKB-UniRule"/>
</dbReference>
<dbReference type="GO" id="GO:0031440">
    <property type="term" value="P:regulation of mRNA 3'-end processing"/>
    <property type="evidence" value="ECO:0007669"/>
    <property type="project" value="TreeGrafter"/>
</dbReference>
<dbReference type="Pfam" id="PF07500">
    <property type="entry name" value="TFIIS_M"/>
    <property type="match status" value="1"/>
</dbReference>
<dbReference type="FunFam" id="1.10.472.30:FF:000003">
    <property type="entry name" value="Transcription elongation factor S-II"/>
    <property type="match status" value="1"/>
</dbReference>
<evidence type="ECO:0000256" key="4">
    <source>
        <dbReference type="ARBA" id="ARBA00022833"/>
    </source>
</evidence>
<dbReference type="InterPro" id="IPR006289">
    <property type="entry name" value="TFSII"/>
</dbReference>
<dbReference type="InterPro" id="IPR017923">
    <property type="entry name" value="TFIIS_N"/>
</dbReference>
<dbReference type="GO" id="GO:0003746">
    <property type="term" value="F:translation elongation factor activity"/>
    <property type="evidence" value="ECO:0007669"/>
    <property type="project" value="UniProtKB-KW"/>
</dbReference>
<feature type="compositionally biased region" description="Polar residues" evidence="10">
    <location>
        <begin position="105"/>
        <end position="119"/>
    </location>
</feature>
<evidence type="ECO:0000256" key="10">
    <source>
        <dbReference type="SAM" id="MobiDB-lite"/>
    </source>
</evidence>
<evidence type="ECO:0000313" key="14">
    <source>
        <dbReference type="EMBL" id="CAK4032734.1"/>
    </source>
</evidence>
<keyword evidence="8" id="KW-0805">Transcription regulation</keyword>
<dbReference type="GO" id="GO:0005634">
    <property type="term" value="C:nucleus"/>
    <property type="evidence" value="ECO:0007669"/>
    <property type="project" value="UniProtKB-SubCell"/>
</dbReference>
<dbReference type="PROSITE" id="PS51321">
    <property type="entry name" value="TFIIS_CENTRAL"/>
    <property type="match status" value="1"/>
</dbReference>
<dbReference type="GO" id="GO:0031564">
    <property type="term" value="P:transcription antitermination"/>
    <property type="evidence" value="ECO:0007669"/>
    <property type="project" value="TreeGrafter"/>
</dbReference>
<comment type="similarity">
    <text evidence="8">Belongs to the TFS-II family.</text>
</comment>
<dbReference type="SMART" id="SM00510">
    <property type="entry name" value="TFS2M"/>
    <property type="match status" value="1"/>
</dbReference>
<keyword evidence="9" id="KW-0175">Coiled coil</keyword>
<comment type="subcellular location">
    <subcellularLocation>
        <location evidence="1 7 8">Nucleus</location>
    </subcellularLocation>
</comment>
<keyword evidence="14" id="KW-0251">Elongation factor</keyword>
<accession>A0AAI8Z5B0</accession>
<dbReference type="SMART" id="SM00440">
    <property type="entry name" value="ZnF_C2C2"/>
    <property type="match status" value="1"/>
</dbReference>
<keyword evidence="2 8" id="KW-0479">Metal-binding</keyword>
<organism evidence="14 15">
    <name type="scientific">Lecanosticta acicola</name>
    <dbReference type="NCBI Taxonomy" id="111012"/>
    <lineage>
        <taxon>Eukaryota</taxon>
        <taxon>Fungi</taxon>
        <taxon>Dikarya</taxon>
        <taxon>Ascomycota</taxon>
        <taxon>Pezizomycotina</taxon>
        <taxon>Dothideomycetes</taxon>
        <taxon>Dothideomycetidae</taxon>
        <taxon>Mycosphaerellales</taxon>
        <taxon>Mycosphaerellaceae</taxon>
        <taxon>Lecanosticta</taxon>
    </lineage>
</organism>
<protein>
    <recommendedName>
        <fullName evidence="8">Transcription elongation factor</fullName>
    </recommendedName>
</protein>
<dbReference type="Gene3D" id="1.20.930.10">
    <property type="entry name" value="Conserved domain common to transcription factors TFIIS, elongin A, CRSP70"/>
    <property type="match status" value="1"/>
</dbReference>
<evidence type="ECO:0000256" key="3">
    <source>
        <dbReference type="ARBA" id="ARBA00022771"/>
    </source>
</evidence>
<evidence type="ECO:0000259" key="13">
    <source>
        <dbReference type="PROSITE" id="PS51321"/>
    </source>
</evidence>
<feature type="domain" description="TFIIS N-terminal" evidence="12">
    <location>
        <begin position="1"/>
        <end position="81"/>
    </location>
</feature>
<dbReference type="Pfam" id="PF01096">
    <property type="entry name" value="Zn_ribbon_TFIIS"/>
    <property type="match status" value="1"/>
</dbReference>
<keyword evidence="8" id="KW-0804">Transcription</keyword>
<evidence type="ECO:0000256" key="9">
    <source>
        <dbReference type="SAM" id="Coils"/>
    </source>
</evidence>
<evidence type="ECO:0000256" key="6">
    <source>
        <dbReference type="PROSITE-ProRule" id="PRU00472"/>
    </source>
</evidence>
<name>A0AAI8Z5B0_9PEZI</name>
<dbReference type="GO" id="GO:0001139">
    <property type="term" value="F:RNA polymerase II complex recruiting activity"/>
    <property type="evidence" value="ECO:0007669"/>
    <property type="project" value="TreeGrafter"/>
</dbReference>
<keyword evidence="14" id="KW-0648">Protein biosynthesis</keyword>
<gene>
    <name evidence="14" type="ORF">LECACI_7A007892</name>
</gene>
<dbReference type="AlphaFoldDB" id="A0AAI8Z5B0"/>
<dbReference type="PIRSF" id="PIRSF006704">
    <property type="entry name" value="TF_IIS"/>
    <property type="match status" value="1"/>
</dbReference>
<evidence type="ECO:0000256" key="1">
    <source>
        <dbReference type="ARBA" id="ARBA00004123"/>
    </source>
</evidence>
<dbReference type="Pfam" id="PF08711">
    <property type="entry name" value="Med26"/>
    <property type="match status" value="1"/>
</dbReference>
<feature type="compositionally biased region" description="Basic and acidic residues" evidence="10">
    <location>
        <begin position="120"/>
        <end position="141"/>
    </location>
</feature>
<dbReference type="GO" id="GO:0006368">
    <property type="term" value="P:transcription elongation by RNA polymerase II"/>
    <property type="evidence" value="ECO:0007669"/>
    <property type="project" value="InterPro"/>
</dbReference>
<evidence type="ECO:0000256" key="2">
    <source>
        <dbReference type="ARBA" id="ARBA00022723"/>
    </source>
</evidence>
<dbReference type="NCBIfam" id="TIGR01385">
    <property type="entry name" value="TFSII"/>
    <property type="match status" value="1"/>
</dbReference>
<dbReference type="PANTHER" id="PTHR11477">
    <property type="entry name" value="TRANSCRIPTION FACTOR S-II ZINC FINGER DOMAIN-CONTAINING PROTEIN"/>
    <property type="match status" value="1"/>
</dbReference>
<dbReference type="SUPFAM" id="SSF46942">
    <property type="entry name" value="Elongation factor TFIIS domain 2"/>
    <property type="match status" value="1"/>
</dbReference>
<dbReference type="Gene3D" id="2.20.25.10">
    <property type="match status" value="1"/>
</dbReference>
<keyword evidence="4 8" id="KW-0862">Zinc</keyword>